<feature type="compositionally biased region" description="Low complexity" evidence="1">
    <location>
        <begin position="9"/>
        <end position="20"/>
    </location>
</feature>
<proteinExistence type="predicted"/>
<dbReference type="RefSeq" id="WP_138324191.1">
    <property type="nucleotide sequence ID" value="NZ_VCDI01000001.1"/>
</dbReference>
<keyword evidence="4" id="KW-1185">Reference proteome</keyword>
<dbReference type="EMBL" id="VCDI01000001">
    <property type="protein sequence ID" value="TLU73938.1"/>
    <property type="molecule type" value="Genomic_DNA"/>
</dbReference>
<dbReference type="Proteomes" id="UP000305654">
    <property type="component" value="Unassembled WGS sequence"/>
</dbReference>
<accession>A0A5R9JHY9</accession>
<dbReference type="Pfam" id="PF01584">
    <property type="entry name" value="CheW"/>
    <property type="match status" value="1"/>
</dbReference>
<dbReference type="InterPro" id="IPR036061">
    <property type="entry name" value="CheW-like_dom_sf"/>
</dbReference>
<reference evidence="3 4" key="1">
    <citation type="submission" date="2019-05" db="EMBL/GenBank/DDBJ databases">
        <authorList>
            <person name="Pankratov T."/>
            <person name="Grouzdev D."/>
        </authorList>
    </citation>
    <scope>NUCLEOTIDE SEQUENCE [LARGE SCALE GENOMIC DNA]</scope>
    <source>
        <strain evidence="3 4">KEBCLARHB70R</strain>
    </source>
</reference>
<gene>
    <name evidence="3" type="ORF">FE263_01575</name>
</gene>
<dbReference type="Gene3D" id="2.30.30.40">
    <property type="entry name" value="SH3 Domains"/>
    <property type="match status" value="1"/>
</dbReference>
<dbReference type="Gene3D" id="2.40.50.180">
    <property type="entry name" value="CheA-289, Domain 4"/>
    <property type="match status" value="1"/>
</dbReference>
<dbReference type="SMART" id="SM00260">
    <property type="entry name" value="CheW"/>
    <property type="match status" value="1"/>
</dbReference>
<evidence type="ECO:0000313" key="4">
    <source>
        <dbReference type="Proteomes" id="UP000305654"/>
    </source>
</evidence>
<dbReference type="PANTHER" id="PTHR22617">
    <property type="entry name" value="CHEMOTAXIS SENSOR HISTIDINE KINASE-RELATED"/>
    <property type="match status" value="1"/>
</dbReference>
<feature type="domain" description="CheW-like" evidence="2">
    <location>
        <begin position="26"/>
        <end position="166"/>
    </location>
</feature>
<evidence type="ECO:0000256" key="1">
    <source>
        <dbReference type="SAM" id="MobiDB-lite"/>
    </source>
</evidence>
<dbReference type="InterPro" id="IPR039315">
    <property type="entry name" value="CheW"/>
</dbReference>
<sequence length="169" mass="17940">MNASASTVAARPPARNATPAALKEREQGFLTLLVDGQLCGVPVLSVRDVIAETVVTRIPLAPPEIAGNINLRGKIVTAIDLRRRLSLRPAPAGRHPVAVVAEFGAGSYALLVDQALEVLTLDPADIEPPPPTLGAVWIEFSAGIFRLPDRLMVVLDIGRLLFADQEAKA</sequence>
<dbReference type="InterPro" id="IPR002545">
    <property type="entry name" value="CheW-lke_dom"/>
</dbReference>
<dbReference type="GO" id="GO:0005829">
    <property type="term" value="C:cytosol"/>
    <property type="evidence" value="ECO:0007669"/>
    <property type="project" value="TreeGrafter"/>
</dbReference>
<comment type="caution">
    <text evidence="3">The sequence shown here is derived from an EMBL/GenBank/DDBJ whole genome shotgun (WGS) entry which is preliminary data.</text>
</comment>
<organism evidence="3 4">
    <name type="scientific">Lichenicoccus roseus</name>
    <dbReference type="NCBI Taxonomy" id="2683649"/>
    <lineage>
        <taxon>Bacteria</taxon>
        <taxon>Pseudomonadati</taxon>
        <taxon>Pseudomonadota</taxon>
        <taxon>Alphaproteobacteria</taxon>
        <taxon>Acetobacterales</taxon>
        <taxon>Acetobacteraceae</taxon>
        <taxon>Lichenicoccus</taxon>
    </lineage>
</organism>
<dbReference type="AlphaFoldDB" id="A0A5R9JHY9"/>
<evidence type="ECO:0000259" key="2">
    <source>
        <dbReference type="PROSITE" id="PS50851"/>
    </source>
</evidence>
<feature type="region of interest" description="Disordered" evidence="1">
    <location>
        <begin position="1"/>
        <end position="20"/>
    </location>
</feature>
<protein>
    <submittedName>
        <fullName evidence="3">Chemotaxis protein CheW</fullName>
    </submittedName>
</protein>
<dbReference type="SUPFAM" id="SSF50341">
    <property type="entry name" value="CheW-like"/>
    <property type="match status" value="1"/>
</dbReference>
<evidence type="ECO:0000313" key="3">
    <source>
        <dbReference type="EMBL" id="TLU73938.1"/>
    </source>
</evidence>
<name>A0A5R9JHY9_9PROT</name>
<dbReference type="PROSITE" id="PS50851">
    <property type="entry name" value="CHEW"/>
    <property type="match status" value="1"/>
</dbReference>
<dbReference type="GO" id="GO:0007165">
    <property type="term" value="P:signal transduction"/>
    <property type="evidence" value="ECO:0007669"/>
    <property type="project" value="InterPro"/>
</dbReference>
<dbReference type="OrthoDB" id="9794382at2"/>
<dbReference type="GO" id="GO:0006935">
    <property type="term" value="P:chemotaxis"/>
    <property type="evidence" value="ECO:0007669"/>
    <property type="project" value="InterPro"/>
</dbReference>
<dbReference type="PANTHER" id="PTHR22617:SF23">
    <property type="entry name" value="CHEMOTAXIS PROTEIN CHEW"/>
    <property type="match status" value="1"/>
</dbReference>